<evidence type="ECO:0000256" key="1">
    <source>
        <dbReference type="SAM" id="Phobius"/>
    </source>
</evidence>
<protein>
    <recommendedName>
        <fullName evidence="4">DUF2335 domain-containing protein</fullName>
    </recommendedName>
</protein>
<evidence type="ECO:0000313" key="3">
    <source>
        <dbReference type="Proteomes" id="UP000578077"/>
    </source>
</evidence>
<feature type="transmembrane region" description="Helical" evidence="1">
    <location>
        <begin position="95"/>
        <end position="113"/>
    </location>
</feature>
<sequence length="119" mass="12862">MMQHTEQTPGDTDMHAEVAAALATSRELGPEYDEHIASGLIDRTKAQQPHDNLRYLVAIRDSKYIRLSVVSGLAFAGLVWGYTGDDGAAFPGHDPWAVVALVAIIALAIRPLASVRKKP</sequence>
<dbReference type="EMBL" id="JACHLY010000001">
    <property type="protein sequence ID" value="MBB5998905.1"/>
    <property type="molecule type" value="Genomic_DNA"/>
</dbReference>
<comment type="caution">
    <text evidence="2">The sequence shown here is derived from an EMBL/GenBank/DDBJ whole genome shotgun (WGS) entry which is preliminary data.</text>
</comment>
<keyword evidence="1" id="KW-0812">Transmembrane</keyword>
<keyword evidence="1" id="KW-0472">Membrane</keyword>
<gene>
    <name evidence="2" type="ORF">HNR25_002656</name>
</gene>
<keyword evidence="1" id="KW-1133">Transmembrane helix</keyword>
<dbReference type="Proteomes" id="UP000578077">
    <property type="component" value="Unassembled WGS sequence"/>
</dbReference>
<organism evidence="2 3">
    <name type="scientific">Streptomonospora salina</name>
    <dbReference type="NCBI Taxonomy" id="104205"/>
    <lineage>
        <taxon>Bacteria</taxon>
        <taxon>Bacillati</taxon>
        <taxon>Actinomycetota</taxon>
        <taxon>Actinomycetes</taxon>
        <taxon>Streptosporangiales</taxon>
        <taxon>Nocardiopsidaceae</taxon>
        <taxon>Streptomonospora</taxon>
    </lineage>
</organism>
<name>A0A841E6X3_9ACTN</name>
<keyword evidence="3" id="KW-1185">Reference proteome</keyword>
<reference evidence="2 3" key="1">
    <citation type="submission" date="2020-08" db="EMBL/GenBank/DDBJ databases">
        <title>Sequencing the genomes of 1000 actinobacteria strains.</title>
        <authorList>
            <person name="Klenk H.-P."/>
        </authorList>
    </citation>
    <scope>NUCLEOTIDE SEQUENCE [LARGE SCALE GENOMIC DNA]</scope>
    <source>
        <strain evidence="2 3">DSM 44593</strain>
    </source>
</reference>
<dbReference type="AlphaFoldDB" id="A0A841E6X3"/>
<accession>A0A841E6X3</accession>
<feature type="transmembrane region" description="Helical" evidence="1">
    <location>
        <begin position="64"/>
        <end position="83"/>
    </location>
</feature>
<evidence type="ECO:0008006" key="4">
    <source>
        <dbReference type="Google" id="ProtNLM"/>
    </source>
</evidence>
<dbReference type="RefSeq" id="WP_184635472.1">
    <property type="nucleotide sequence ID" value="NZ_BAABKT010000043.1"/>
</dbReference>
<evidence type="ECO:0000313" key="2">
    <source>
        <dbReference type="EMBL" id="MBB5998905.1"/>
    </source>
</evidence>
<proteinExistence type="predicted"/>